<organism evidence="3 4">
    <name type="scientific">Hymenobacter citatus</name>
    <dbReference type="NCBI Taxonomy" id="2763506"/>
    <lineage>
        <taxon>Bacteria</taxon>
        <taxon>Pseudomonadati</taxon>
        <taxon>Bacteroidota</taxon>
        <taxon>Cytophagia</taxon>
        <taxon>Cytophagales</taxon>
        <taxon>Hymenobacteraceae</taxon>
        <taxon>Hymenobacter</taxon>
    </lineage>
</organism>
<reference evidence="3 4" key="1">
    <citation type="submission" date="2020-08" db="EMBL/GenBank/DDBJ databases">
        <title>Hymenobacter sp.</title>
        <authorList>
            <person name="Kim M.K."/>
        </authorList>
    </citation>
    <scope>NUCLEOTIDE SEQUENCE [LARGE SCALE GENOMIC DNA]</scope>
    <source>
        <strain evidence="3 4">BT507</strain>
    </source>
</reference>
<feature type="chain" id="PRO_5047366196" evidence="2">
    <location>
        <begin position="26"/>
        <end position="266"/>
    </location>
</feature>
<evidence type="ECO:0000313" key="4">
    <source>
        <dbReference type="Proteomes" id="UP000622017"/>
    </source>
</evidence>
<evidence type="ECO:0000256" key="1">
    <source>
        <dbReference type="ARBA" id="ARBA00022729"/>
    </source>
</evidence>
<evidence type="ECO:0000313" key="3">
    <source>
        <dbReference type="EMBL" id="MBC6609456.1"/>
    </source>
</evidence>
<feature type="signal peptide" evidence="2">
    <location>
        <begin position="1"/>
        <end position="25"/>
    </location>
</feature>
<keyword evidence="4" id="KW-1185">Reference proteome</keyword>
<dbReference type="PANTHER" id="PTHR43037:SF1">
    <property type="entry name" value="BLL1128 PROTEIN"/>
    <property type="match status" value="1"/>
</dbReference>
<name>A0ABR7MEI3_9BACT</name>
<accession>A0ABR7MEI3</accession>
<gene>
    <name evidence="3" type="ORF">H8B15_00895</name>
</gene>
<keyword evidence="1 2" id="KW-0732">Signal</keyword>
<dbReference type="EMBL" id="JACSCY010000001">
    <property type="protein sequence ID" value="MBC6609456.1"/>
    <property type="molecule type" value="Genomic_DNA"/>
</dbReference>
<dbReference type="PANTHER" id="PTHR43037">
    <property type="entry name" value="UNNAMED PRODUCT-RELATED"/>
    <property type="match status" value="1"/>
</dbReference>
<comment type="caution">
    <text evidence="3">The sequence shown here is derived from an EMBL/GenBank/DDBJ whole genome shotgun (WGS) entry which is preliminary data.</text>
</comment>
<dbReference type="InterPro" id="IPR050955">
    <property type="entry name" value="Plant_Biomass_Hydrol_Est"/>
</dbReference>
<proteinExistence type="predicted"/>
<dbReference type="Gene3D" id="3.40.50.1820">
    <property type="entry name" value="alpha/beta hydrolase"/>
    <property type="match status" value="1"/>
</dbReference>
<protein>
    <submittedName>
        <fullName evidence="3">Prolyl oligopeptidase family serine peptidase</fullName>
    </submittedName>
</protein>
<dbReference type="Proteomes" id="UP000622017">
    <property type="component" value="Unassembled WGS sequence"/>
</dbReference>
<dbReference type="Pfam" id="PF00756">
    <property type="entry name" value="Esterase"/>
    <property type="match status" value="1"/>
</dbReference>
<dbReference type="RefSeq" id="WP_187317767.1">
    <property type="nucleotide sequence ID" value="NZ_JACSCY010000001.1"/>
</dbReference>
<dbReference type="SUPFAM" id="SSF53474">
    <property type="entry name" value="alpha/beta-Hydrolases"/>
    <property type="match status" value="1"/>
</dbReference>
<sequence length="266" mass="30126">MQNSLFRYLLITLLTFACAATVAYAQQEPGFQPRTYAAKGGHTLPYRILYPENYDPAKKYPLILVLHGAGERGSDNEKQLTHGSKLFLNPENRQRFPAIVVFPQCPEDSYWAATKIDRTQHPLDIQFRYADGPNWPLRAALDLVQQLRRQEHVDKKRVYIMGLSMGGMGTFEALYREPKLFAAATPICGGGEPSSVKRYAKRLPLWVFHGSVDDVVAPKYSHEMVAAIKQAGAQVKYTEYPGVNHNSWDSAFAEPELLPWLFSQHK</sequence>
<dbReference type="InterPro" id="IPR029058">
    <property type="entry name" value="AB_hydrolase_fold"/>
</dbReference>
<evidence type="ECO:0000256" key="2">
    <source>
        <dbReference type="SAM" id="SignalP"/>
    </source>
</evidence>
<dbReference type="PROSITE" id="PS51257">
    <property type="entry name" value="PROKAR_LIPOPROTEIN"/>
    <property type="match status" value="1"/>
</dbReference>
<dbReference type="InterPro" id="IPR000801">
    <property type="entry name" value="Esterase-like"/>
</dbReference>